<keyword evidence="2" id="KW-1185">Reference proteome</keyword>
<accession>A0A225E630</accession>
<evidence type="ECO:0000313" key="1">
    <source>
        <dbReference type="EMBL" id="OWK47224.1"/>
    </source>
</evidence>
<comment type="caution">
    <text evidence="1">The sequence shown here is derived from an EMBL/GenBank/DDBJ whole genome shotgun (WGS) entry which is preliminary data.</text>
</comment>
<organism evidence="1 2">
    <name type="scientific">Fimbriiglobus ruber</name>
    <dbReference type="NCBI Taxonomy" id="1908690"/>
    <lineage>
        <taxon>Bacteria</taxon>
        <taxon>Pseudomonadati</taxon>
        <taxon>Planctomycetota</taxon>
        <taxon>Planctomycetia</taxon>
        <taxon>Gemmatales</taxon>
        <taxon>Gemmataceae</taxon>
        <taxon>Fimbriiglobus</taxon>
    </lineage>
</organism>
<proteinExistence type="predicted"/>
<evidence type="ECO:0000313" key="2">
    <source>
        <dbReference type="Proteomes" id="UP000214646"/>
    </source>
</evidence>
<reference evidence="2" key="1">
    <citation type="submission" date="2017-06" db="EMBL/GenBank/DDBJ databases">
        <title>Genome analysis of Fimbriiglobus ruber SP5, the first member of the order Planctomycetales with confirmed chitinolytic capability.</title>
        <authorList>
            <person name="Ravin N.V."/>
            <person name="Rakitin A.L."/>
            <person name="Ivanova A.A."/>
            <person name="Beletsky A.V."/>
            <person name="Kulichevskaya I.S."/>
            <person name="Mardanov A.V."/>
            <person name="Dedysh S.N."/>
        </authorList>
    </citation>
    <scope>NUCLEOTIDE SEQUENCE [LARGE SCALE GENOMIC DNA]</scope>
    <source>
        <strain evidence="2">SP5</strain>
    </source>
</reference>
<name>A0A225E630_9BACT</name>
<gene>
    <name evidence="1" type="ORF">FRUB_00923</name>
</gene>
<dbReference type="EMBL" id="NIDE01000001">
    <property type="protein sequence ID" value="OWK47224.1"/>
    <property type="molecule type" value="Genomic_DNA"/>
</dbReference>
<protein>
    <submittedName>
        <fullName evidence="1">Uncharacterized protein</fullName>
    </submittedName>
</protein>
<dbReference type="AlphaFoldDB" id="A0A225E630"/>
<sequence>MVMPESPTSRELRRFMLELVDAFGTVAVGQGLPRFVPERLGRFDQQVTSKFHRDGAPAASLLVLGYEPTSVRSQLFVADAECAARDEGMTVAAFLSANNPMFPAGEHRLSRYITEVVFPQDVPCVVLINNSLSTDDIPECPLGVLHKAVIRSPDPAARRVINSVGLMYAGETSTKMKTREEIEHFKQRDDLD</sequence>
<dbReference type="Proteomes" id="UP000214646">
    <property type="component" value="Unassembled WGS sequence"/>
</dbReference>